<proteinExistence type="predicted"/>
<dbReference type="STRING" id="512763.DC20_07525"/>
<organism evidence="1 2">
    <name type="scientific">Rufibacter tibetensis</name>
    <dbReference type="NCBI Taxonomy" id="512763"/>
    <lineage>
        <taxon>Bacteria</taxon>
        <taxon>Pseudomonadati</taxon>
        <taxon>Bacteroidota</taxon>
        <taxon>Cytophagia</taxon>
        <taxon>Cytophagales</taxon>
        <taxon>Hymenobacteraceae</taxon>
        <taxon>Rufibacter</taxon>
    </lineage>
</organism>
<dbReference type="SUPFAM" id="SSF49464">
    <property type="entry name" value="Carboxypeptidase regulatory domain-like"/>
    <property type="match status" value="1"/>
</dbReference>
<dbReference type="InterPro" id="IPR008969">
    <property type="entry name" value="CarboxyPept-like_regulatory"/>
</dbReference>
<dbReference type="Proteomes" id="UP000061382">
    <property type="component" value="Chromosome"/>
</dbReference>
<protein>
    <recommendedName>
        <fullName evidence="3">TonB-dependent receptor plug domain-containing protein</fullName>
    </recommendedName>
</protein>
<dbReference type="AlphaFoldDB" id="A0A0P0CQZ4"/>
<gene>
    <name evidence="1" type="ORF">DC20_07525</name>
</gene>
<sequence length="228" mass="25160">MTPQHQGRFCQNCSKTVVDFTRMSGAEVVDWLTKQKAGTCGRFSQKQLGREFVSVSASKSRWTWKAAIFGLAVLLSPKNADGRYKVDSLVEQQVKPWGEELSIYGFDLTSLKDSTLTITGKVLDGNTKAPVSGAAVVLKGTTLGAPVDAKGTFSLQIPSSISLERATVVFSYIGYVAQEIQLNHFLNSPNATVLLPIDNTPLMGEVHIIKSKWYSPRSFYYKARNLFR</sequence>
<dbReference type="PATRIC" id="fig|512763.3.peg.1658"/>
<dbReference type="KEGG" id="rti:DC20_07525"/>
<reference evidence="1 2" key="1">
    <citation type="submission" date="2015-08" db="EMBL/GenBank/DDBJ databases">
        <title>Complete genome sequence of Rufibacter tibetensis strain 1351t, a radiation-resistant bacterium from tibet plateau.</title>
        <authorList>
            <person name="Dai J."/>
        </authorList>
    </citation>
    <scope>NUCLEOTIDE SEQUENCE [LARGE SCALE GENOMIC DNA]</scope>
    <source>
        <strain evidence="1 2">1351</strain>
    </source>
</reference>
<name>A0A0P0CQZ4_9BACT</name>
<keyword evidence="2" id="KW-1185">Reference proteome</keyword>
<evidence type="ECO:0008006" key="3">
    <source>
        <dbReference type="Google" id="ProtNLM"/>
    </source>
</evidence>
<dbReference type="Pfam" id="PF13715">
    <property type="entry name" value="CarbopepD_reg_2"/>
    <property type="match status" value="1"/>
</dbReference>
<accession>A0A0P0CQZ4</accession>
<evidence type="ECO:0000313" key="2">
    <source>
        <dbReference type="Proteomes" id="UP000061382"/>
    </source>
</evidence>
<dbReference type="Gene3D" id="2.60.40.1120">
    <property type="entry name" value="Carboxypeptidase-like, regulatory domain"/>
    <property type="match status" value="1"/>
</dbReference>
<evidence type="ECO:0000313" key="1">
    <source>
        <dbReference type="EMBL" id="ALI98853.1"/>
    </source>
</evidence>
<dbReference type="EMBL" id="CP012643">
    <property type="protein sequence ID" value="ALI98853.1"/>
    <property type="molecule type" value="Genomic_DNA"/>
</dbReference>